<feature type="compositionally biased region" description="Acidic residues" evidence="1">
    <location>
        <begin position="163"/>
        <end position="175"/>
    </location>
</feature>
<feature type="region of interest" description="Disordered" evidence="1">
    <location>
        <begin position="154"/>
        <end position="204"/>
    </location>
</feature>
<gene>
    <name evidence="2" type="ORF">G5I_08530</name>
</gene>
<dbReference type="Proteomes" id="UP000007755">
    <property type="component" value="Unassembled WGS sequence"/>
</dbReference>
<evidence type="ECO:0000313" key="2">
    <source>
        <dbReference type="EMBL" id="EGI63084.1"/>
    </source>
</evidence>
<feature type="compositionally biased region" description="Polar residues" evidence="1">
    <location>
        <begin position="194"/>
        <end position="204"/>
    </location>
</feature>
<dbReference type="InParanoid" id="F4WRS7"/>
<name>F4WRS7_ACREC</name>
<dbReference type="AlphaFoldDB" id="F4WRS7"/>
<protein>
    <submittedName>
        <fullName evidence="2">Uncharacterized protein</fullName>
    </submittedName>
</protein>
<proteinExistence type="predicted"/>
<evidence type="ECO:0000256" key="1">
    <source>
        <dbReference type="SAM" id="MobiDB-lite"/>
    </source>
</evidence>
<dbReference type="EMBL" id="GL888292">
    <property type="protein sequence ID" value="EGI63084.1"/>
    <property type="molecule type" value="Genomic_DNA"/>
</dbReference>
<feature type="compositionally biased region" description="Low complexity" evidence="1">
    <location>
        <begin position="176"/>
        <end position="186"/>
    </location>
</feature>
<evidence type="ECO:0000313" key="3">
    <source>
        <dbReference type="Proteomes" id="UP000007755"/>
    </source>
</evidence>
<sequence length="204" mass="21949">MLTEAGPTRCKRESSFYELASERAYKIELYTPVIGAAGTRILGYFEYYLTIAVFTATPISEYDTRRTGLLLLVQLFLPSSFSVSCSSCLVCTTDVRPSVETSIAFSPISLIGNPRIGPAAKVDGKRSVFSSPHLLRSHEASVGSFLVRAKEKESKEHTANCAGEEEEEEEEEEAEAAAAAAAAAAATAQHVSRKNVSSRVESSG</sequence>
<reference evidence="2" key="1">
    <citation type="submission" date="2011-02" db="EMBL/GenBank/DDBJ databases">
        <title>The genome of the leaf-cutting ant Acromyrmex echinatior suggests key adaptations to social evolution and fungus farming.</title>
        <authorList>
            <person name="Nygaard S."/>
            <person name="Zhang G."/>
        </authorList>
    </citation>
    <scope>NUCLEOTIDE SEQUENCE</scope>
</reference>
<organism evidence="3">
    <name type="scientific">Acromyrmex echinatior</name>
    <name type="common">Panamanian leafcutter ant</name>
    <name type="synonym">Acromyrmex octospinosus echinatior</name>
    <dbReference type="NCBI Taxonomy" id="103372"/>
    <lineage>
        <taxon>Eukaryota</taxon>
        <taxon>Metazoa</taxon>
        <taxon>Ecdysozoa</taxon>
        <taxon>Arthropoda</taxon>
        <taxon>Hexapoda</taxon>
        <taxon>Insecta</taxon>
        <taxon>Pterygota</taxon>
        <taxon>Neoptera</taxon>
        <taxon>Endopterygota</taxon>
        <taxon>Hymenoptera</taxon>
        <taxon>Apocrita</taxon>
        <taxon>Aculeata</taxon>
        <taxon>Formicoidea</taxon>
        <taxon>Formicidae</taxon>
        <taxon>Myrmicinae</taxon>
        <taxon>Acromyrmex</taxon>
    </lineage>
</organism>
<accession>F4WRS7</accession>
<keyword evidence="3" id="KW-1185">Reference proteome</keyword>